<gene>
    <name evidence="1" type="ORF">CHRIB12_LOCUS20152</name>
</gene>
<sequence>MYKLLFLLHTDTQIRGRSNPIVGNDLTNADMTSLRKKRIIFMDQLCSIDGNFLKSWNEIKSTPGNNFKGKSPGRFTKLENKGILSEAYFIH</sequence>
<reference evidence="1" key="1">
    <citation type="submission" date="2020-05" db="EMBL/GenBank/DDBJ databases">
        <authorList>
            <person name="Rincon C."/>
            <person name="Sanders R I."/>
            <person name="Robbins C."/>
            <person name="Chaturvedi A."/>
        </authorList>
    </citation>
    <scope>NUCLEOTIDE SEQUENCE</scope>
    <source>
        <strain evidence="1">CHB12</strain>
    </source>
</reference>
<dbReference type="Proteomes" id="UP000684084">
    <property type="component" value="Unassembled WGS sequence"/>
</dbReference>
<dbReference type="AlphaFoldDB" id="A0A916EJA0"/>
<accession>A0A916EJA0</accession>
<dbReference type="OrthoDB" id="2480065at2759"/>
<name>A0A916EJA0_9GLOM</name>
<proteinExistence type="predicted"/>
<protein>
    <submittedName>
        <fullName evidence="1">Uncharacterized protein</fullName>
    </submittedName>
</protein>
<dbReference type="EMBL" id="CAGKOT010000058">
    <property type="protein sequence ID" value="CAB5387442.1"/>
    <property type="molecule type" value="Genomic_DNA"/>
</dbReference>
<evidence type="ECO:0000313" key="2">
    <source>
        <dbReference type="Proteomes" id="UP000684084"/>
    </source>
</evidence>
<comment type="caution">
    <text evidence="1">The sequence shown here is derived from an EMBL/GenBank/DDBJ whole genome shotgun (WGS) entry which is preliminary data.</text>
</comment>
<organism evidence="1 2">
    <name type="scientific">Rhizophagus irregularis</name>
    <dbReference type="NCBI Taxonomy" id="588596"/>
    <lineage>
        <taxon>Eukaryota</taxon>
        <taxon>Fungi</taxon>
        <taxon>Fungi incertae sedis</taxon>
        <taxon>Mucoromycota</taxon>
        <taxon>Glomeromycotina</taxon>
        <taxon>Glomeromycetes</taxon>
        <taxon>Glomerales</taxon>
        <taxon>Glomeraceae</taxon>
        <taxon>Rhizophagus</taxon>
    </lineage>
</organism>
<evidence type="ECO:0000313" key="1">
    <source>
        <dbReference type="EMBL" id="CAB5387442.1"/>
    </source>
</evidence>